<dbReference type="AlphaFoldDB" id="A0A1F4V3Z6"/>
<dbReference type="Proteomes" id="UP000178771">
    <property type="component" value="Unassembled WGS sequence"/>
</dbReference>
<sequence>MDKKVFNYSELLTFPPDSTIGSATTSPLSKINGPHIFYAYQGNPTYTSLSSVVMGTVVGCRNGSDTIPYKFDAWRIISTGTASLVRYKEIKKNDIPYHHTNEIPEWKNKKLL</sequence>
<evidence type="ECO:0000313" key="2">
    <source>
        <dbReference type="Proteomes" id="UP000178771"/>
    </source>
</evidence>
<organism evidence="1 2">
    <name type="scientific">candidate division WWE3 bacterium RIFCSPLOWO2_01_FULL_39_13</name>
    <dbReference type="NCBI Taxonomy" id="1802624"/>
    <lineage>
        <taxon>Bacteria</taxon>
        <taxon>Katanobacteria</taxon>
    </lineage>
</organism>
<dbReference type="EMBL" id="MEVH01000014">
    <property type="protein sequence ID" value="OGC51760.1"/>
    <property type="molecule type" value="Genomic_DNA"/>
</dbReference>
<protein>
    <submittedName>
        <fullName evidence="1">Uncharacterized protein</fullName>
    </submittedName>
</protein>
<evidence type="ECO:0000313" key="1">
    <source>
        <dbReference type="EMBL" id="OGC51760.1"/>
    </source>
</evidence>
<accession>A0A1F4V3Z6</accession>
<proteinExistence type="predicted"/>
<name>A0A1F4V3Z6_UNCKA</name>
<comment type="caution">
    <text evidence="1">The sequence shown here is derived from an EMBL/GenBank/DDBJ whole genome shotgun (WGS) entry which is preliminary data.</text>
</comment>
<reference evidence="1 2" key="1">
    <citation type="journal article" date="2016" name="Nat. Commun.">
        <title>Thousands of microbial genomes shed light on interconnected biogeochemical processes in an aquifer system.</title>
        <authorList>
            <person name="Anantharaman K."/>
            <person name="Brown C.T."/>
            <person name="Hug L.A."/>
            <person name="Sharon I."/>
            <person name="Castelle C.J."/>
            <person name="Probst A.J."/>
            <person name="Thomas B.C."/>
            <person name="Singh A."/>
            <person name="Wilkins M.J."/>
            <person name="Karaoz U."/>
            <person name="Brodie E.L."/>
            <person name="Williams K.H."/>
            <person name="Hubbard S.S."/>
            <person name="Banfield J.F."/>
        </authorList>
    </citation>
    <scope>NUCLEOTIDE SEQUENCE [LARGE SCALE GENOMIC DNA]</scope>
</reference>
<gene>
    <name evidence="1" type="ORF">A2982_00560</name>
</gene>